<sequence length="108" mass="11897">MSATVQQTPLSYLPPKVVADRLGVTVQTVRRYAKIGRLTRYELPSGRPRFDPREVDALLAAPQTADEQAEDEIRRYARALVDQAPPLTPAQRDRLASLLRAPATSSAA</sequence>
<evidence type="ECO:0000313" key="3">
    <source>
        <dbReference type="Proteomes" id="UP001597182"/>
    </source>
</evidence>
<dbReference type="Pfam" id="PF00376">
    <property type="entry name" value="MerR"/>
    <property type="match status" value="1"/>
</dbReference>
<dbReference type="Gene3D" id="1.10.1660.10">
    <property type="match status" value="1"/>
</dbReference>
<dbReference type="RefSeq" id="WP_346093743.1">
    <property type="nucleotide sequence ID" value="NZ_BAABKS010000081.1"/>
</dbReference>
<accession>A0ABW3VEE5</accession>
<dbReference type="InterPro" id="IPR000551">
    <property type="entry name" value="MerR-type_HTH_dom"/>
</dbReference>
<dbReference type="EMBL" id="JBHTMB010000065">
    <property type="protein sequence ID" value="MFD1233542.1"/>
    <property type="molecule type" value="Genomic_DNA"/>
</dbReference>
<gene>
    <name evidence="2" type="ORF">ACFQ34_09640</name>
</gene>
<evidence type="ECO:0000259" key="1">
    <source>
        <dbReference type="Pfam" id="PF00376"/>
    </source>
</evidence>
<keyword evidence="3" id="KW-1185">Reference proteome</keyword>
<name>A0ABW3VEE5_9PSEU</name>
<reference evidence="3" key="1">
    <citation type="journal article" date="2019" name="Int. J. Syst. Evol. Microbiol.">
        <title>The Global Catalogue of Microorganisms (GCM) 10K type strain sequencing project: providing services to taxonomists for standard genome sequencing and annotation.</title>
        <authorList>
            <consortium name="The Broad Institute Genomics Platform"/>
            <consortium name="The Broad Institute Genome Sequencing Center for Infectious Disease"/>
            <person name="Wu L."/>
            <person name="Ma J."/>
        </authorList>
    </citation>
    <scope>NUCLEOTIDE SEQUENCE [LARGE SCALE GENOMIC DNA]</scope>
    <source>
        <strain evidence="3">CCUG 49018</strain>
    </source>
</reference>
<comment type="caution">
    <text evidence="2">The sequence shown here is derived from an EMBL/GenBank/DDBJ whole genome shotgun (WGS) entry which is preliminary data.</text>
</comment>
<dbReference type="Proteomes" id="UP001597182">
    <property type="component" value="Unassembled WGS sequence"/>
</dbReference>
<dbReference type="SUPFAM" id="SSF46955">
    <property type="entry name" value="Putative DNA-binding domain"/>
    <property type="match status" value="1"/>
</dbReference>
<evidence type="ECO:0000313" key="2">
    <source>
        <dbReference type="EMBL" id="MFD1233542.1"/>
    </source>
</evidence>
<protein>
    <submittedName>
        <fullName evidence="2">MerR family DNA-binding transcriptional regulator</fullName>
    </submittedName>
</protein>
<feature type="domain" description="HTH merR-type" evidence="1">
    <location>
        <begin position="16"/>
        <end position="47"/>
    </location>
</feature>
<dbReference type="InterPro" id="IPR009061">
    <property type="entry name" value="DNA-bd_dom_put_sf"/>
</dbReference>
<dbReference type="GO" id="GO:0003677">
    <property type="term" value="F:DNA binding"/>
    <property type="evidence" value="ECO:0007669"/>
    <property type="project" value="UniProtKB-KW"/>
</dbReference>
<keyword evidence="2" id="KW-0238">DNA-binding</keyword>
<organism evidence="2 3">
    <name type="scientific">Pseudonocardia benzenivorans</name>
    <dbReference type="NCBI Taxonomy" id="228005"/>
    <lineage>
        <taxon>Bacteria</taxon>
        <taxon>Bacillati</taxon>
        <taxon>Actinomycetota</taxon>
        <taxon>Actinomycetes</taxon>
        <taxon>Pseudonocardiales</taxon>
        <taxon>Pseudonocardiaceae</taxon>
        <taxon>Pseudonocardia</taxon>
    </lineage>
</organism>
<proteinExistence type="predicted"/>